<evidence type="ECO:0000256" key="1">
    <source>
        <dbReference type="SAM" id="MobiDB-lite"/>
    </source>
</evidence>
<organism evidence="2 3">
    <name type="scientific">Prorocentrum cordatum</name>
    <dbReference type="NCBI Taxonomy" id="2364126"/>
    <lineage>
        <taxon>Eukaryota</taxon>
        <taxon>Sar</taxon>
        <taxon>Alveolata</taxon>
        <taxon>Dinophyceae</taxon>
        <taxon>Prorocentrales</taxon>
        <taxon>Prorocentraceae</taxon>
        <taxon>Prorocentrum</taxon>
    </lineage>
</organism>
<reference evidence="2" key="1">
    <citation type="submission" date="2023-10" db="EMBL/GenBank/DDBJ databases">
        <authorList>
            <person name="Chen Y."/>
            <person name="Shah S."/>
            <person name="Dougan E. K."/>
            <person name="Thang M."/>
            <person name="Chan C."/>
        </authorList>
    </citation>
    <scope>NUCLEOTIDE SEQUENCE [LARGE SCALE GENOMIC DNA]</scope>
</reference>
<protein>
    <submittedName>
        <fullName evidence="2">Uncharacterized protein</fullName>
    </submittedName>
</protein>
<keyword evidence="3" id="KW-1185">Reference proteome</keyword>
<feature type="region of interest" description="Disordered" evidence="1">
    <location>
        <begin position="170"/>
        <end position="198"/>
    </location>
</feature>
<dbReference type="EMBL" id="CAUYUJ010005456">
    <property type="protein sequence ID" value="CAK0813720.1"/>
    <property type="molecule type" value="Genomic_DNA"/>
</dbReference>
<sequence length="269" mass="27026">AAFAAQPGLLRSGPVGRAGGQPLSAGAAAWAPAASAPEAAPLGGARPGAAAAGICALACALAGFAASAPAPRPAVRGGRRATPRAAVALNAPQSPAAAPASERRTGLFIGEATQTKPAEATPILASTEVPVIGSVFAGSTLESAPAAAAAVGARASGRRAAARLVGGRRCRRATSRGATRGSERASRRSAGAALSQDEPIYEVTPPSFDASTLRTEIQCGLRTSSRIKSVNVREFKTRSSAKGSRESTGLFGQRVHVELREWIDTTIVC</sequence>
<evidence type="ECO:0000313" key="2">
    <source>
        <dbReference type="EMBL" id="CAK0813720.1"/>
    </source>
</evidence>
<name>A0ABN9R5R0_9DINO</name>
<dbReference type="Proteomes" id="UP001189429">
    <property type="component" value="Unassembled WGS sequence"/>
</dbReference>
<feature type="non-terminal residue" evidence="2">
    <location>
        <position position="1"/>
    </location>
</feature>
<proteinExistence type="predicted"/>
<accession>A0ABN9R5R0</accession>
<comment type="caution">
    <text evidence="2">The sequence shown here is derived from an EMBL/GenBank/DDBJ whole genome shotgun (WGS) entry which is preliminary data.</text>
</comment>
<evidence type="ECO:0000313" key="3">
    <source>
        <dbReference type="Proteomes" id="UP001189429"/>
    </source>
</evidence>
<gene>
    <name evidence="2" type="ORF">PCOR1329_LOCUS17544</name>
</gene>